<dbReference type="InParanoid" id="A0A7J7CEL8"/>
<dbReference type="PANTHER" id="PTHR34659">
    <property type="entry name" value="BNAA05G11610D PROTEIN"/>
    <property type="match status" value="1"/>
</dbReference>
<protein>
    <submittedName>
        <fullName evidence="2">Uncharacterized protein</fullName>
    </submittedName>
</protein>
<comment type="caution">
    <text evidence="2">The sequence shown here is derived from an EMBL/GenBank/DDBJ whole genome shotgun (WGS) entry which is preliminary data.</text>
</comment>
<keyword evidence="3" id="KW-1185">Reference proteome</keyword>
<evidence type="ECO:0000256" key="1">
    <source>
        <dbReference type="SAM" id="MobiDB-lite"/>
    </source>
</evidence>
<dbReference type="GO" id="GO:0061908">
    <property type="term" value="C:phagophore"/>
    <property type="evidence" value="ECO:0007669"/>
    <property type="project" value="TreeGrafter"/>
</dbReference>
<feature type="region of interest" description="Disordered" evidence="1">
    <location>
        <begin position="397"/>
        <end position="432"/>
    </location>
</feature>
<reference evidence="2 3" key="1">
    <citation type="journal article" date="2020" name="Nat. Commun.">
        <title>Genome of Tripterygium wilfordii and identification of cytochrome P450 involved in triptolide biosynthesis.</title>
        <authorList>
            <person name="Tu L."/>
            <person name="Su P."/>
            <person name="Zhang Z."/>
            <person name="Gao L."/>
            <person name="Wang J."/>
            <person name="Hu T."/>
            <person name="Zhou J."/>
            <person name="Zhang Y."/>
            <person name="Zhao Y."/>
            <person name="Liu Y."/>
            <person name="Song Y."/>
            <person name="Tong Y."/>
            <person name="Lu Y."/>
            <person name="Yang J."/>
            <person name="Xu C."/>
            <person name="Jia M."/>
            <person name="Peters R.J."/>
            <person name="Huang L."/>
            <person name="Gao W."/>
        </authorList>
    </citation>
    <scope>NUCLEOTIDE SEQUENCE [LARGE SCALE GENOMIC DNA]</scope>
    <source>
        <strain evidence="3">cv. XIE 37</strain>
        <tissue evidence="2">Leaf</tissue>
    </source>
</reference>
<dbReference type="InterPro" id="IPR053273">
    <property type="entry name" value="CST_Regulator"/>
</dbReference>
<accession>A0A7J7CEL8</accession>
<sequence>MLTMDLKGITWVGHVYQKFESMCLEMEEAMYQDTVKYVENQVQTVGANVKRFYSDVMQDLLPSSEMDPVKVPVSDLAVGQKADIEKNPKLNIDMKQECVRGYTEKFLKDSKMLTNPVKVEGQPASSEGLCSAKEYFPSSERGSMEGACSDLCAKRYCDGSDYKKPNLDLKEENSWIENHKAPMEKDFNKASLHTLSVEDREALWDQQATNSTPEFTEVSGRDFIYNSTEIENSCKHMTANDNLSTGATTLVECDCFQKVEMNPSACPDSSTDSNAADVCTDTRAFSLVESLDGNENDKFADQEDYLSHLGRSDDTSMDEINGDIAFKQGTGTIQFPGKLKLEESCVLVDNGEPYFASQKEQNRKSCTRKIRNALSSRIRSTRKHEYKQLALRYGGADPQIIKESSENPTSPPMKGTKTLTSPDFCESEWELL</sequence>
<dbReference type="EMBL" id="JAAARO010000017">
    <property type="protein sequence ID" value="KAF5732530.1"/>
    <property type="molecule type" value="Genomic_DNA"/>
</dbReference>
<dbReference type="Proteomes" id="UP000593562">
    <property type="component" value="Unassembled WGS sequence"/>
</dbReference>
<organism evidence="2 3">
    <name type="scientific">Tripterygium wilfordii</name>
    <name type="common">Thunder God vine</name>
    <dbReference type="NCBI Taxonomy" id="458696"/>
    <lineage>
        <taxon>Eukaryota</taxon>
        <taxon>Viridiplantae</taxon>
        <taxon>Streptophyta</taxon>
        <taxon>Embryophyta</taxon>
        <taxon>Tracheophyta</taxon>
        <taxon>Spermatophyta</taxon>
        <taxon>Magnoliopsida</taxon>
        <taxon>eudicotyledons</taxon>
        <taxon>Gunneridae</taxon>
        <taxon>Pentapetalae</taxon>
        <taxon>rosids</taxon>
        <taxon>fabids</taxon>
        <taxon>Celastrales</taxon>
        <taxon>Celastraceae</taxon>
        <taxon>Tripterygium</taxon>
    </lineage>
</organism>
<evidence type="ECO:0000313" key="2">
    <source>
        <dbReference type="EMBL" id="KAF5732530.1"/>
    </source>
</evidence>
<name>A0A7J7CEL8_TRIWF</name>
<dbReference type="GO" id="GO:0006950">
    <property type="term" value="P:response to stress"/>
    <property type="evidence" value="ECO:0007669"/>
    <property type="project" value="TreeGrafter"/>
</dbReference>
<dbReference type="AlphaFoldDB" id="A0A7J7CEL8"/>
<gene>
    <name evidence="2" type="ORF">HS088_TW17G00057</name>
</gene>
<dbReference type="GO" id="GO:0005776">
    <property type="term" value="C:autophagosome"/>
    <property type="evidence" value="ECO:0007669"/>
    <property type="project" value="TreeGrafter"/>
</dbReference>
<proteinExistence type="predicted"/>
<dbReference type="FunCoup" id="A0A7J7CEL8">
    <property type="interactions" value="541"/>
</dbReference>
<evidence type="ECO:0000313" key="3">
    <source>
        <dbReference type="Proteomes" id="UP000593562"/>
    </source>
</evidence>
<dbReference type="PANTHER" id="PTHR34659:SF8">
    <property type="entry name" value="(RAPE) HYPOTHETICAL PROTEIN"/>
    <property type="match status" value="1"/>
</dbReference>